<reference evidence="3 4" key="1">
    <citation type="journal article" date="2020" name="IScience">
        <title>Genome Sequencing of the Endangered Kingdonia uniflora (Circaeasteraceae, Ranunculales) Reveals Potential Mechanisms of Evolutionary Specialization.</title>
        <authorList>
            <person name="Sun Y."/>
            <person name="Deng T."/>
            <person name="Zhang A."/>
            <person name="Moore M.J."/>
            <person name="Landis J.B."/>
            <person name="Lin N."/>
            <person name="Zhang H."/>
            <person name="Zhang X."/>
            <person name="Huang J."/>
            <person name="Zhang X."/>
            <person name="Sun H."/>
            <person name="Wang H."/>
        </authorList>
    </citation>
    <scope>NUCLEOTIDE SEQUENCE [LARGE SCALE GENOMIC DNA]</scope>
    <source>
        <strain evidence="3">TB1705</strain>
        <tissue evidence="3">Leaf</tissue>
    </source>
</reference>
<sequence length="178" mass="20184">MEEKLKYGCDGKVAASEGYGSRMLVRDDSVLDWRDYFDHHTLPVSRRNPSKWPEFSTNYKGVVVEYSDQMNVLAMKLLGMISESLGLPTWSVEDVVLKDGVSDAIVVILADQVELELADPDFYKIGYVRSVRAYGADFKEGPDGFGVYATKDIEPLRRARVILCKRLHSYITRQNSVH</sequence>
<keyword evidence="1" id="KW-0479">Metal-binding</keyword>
<protein>
    <submittedName>
        <fullName evidence="3">Uncharacterized protein</fullName>
    </submittedName>
</protein>
<proteinExistence type="predicted"/>
<dbReference type="Proteomes" id="UP000541444">
    <property type="component" value="Unassembled WGS sequence"/>
</dbReference>
<dbReference type="AlphaFoldDB" id="A0A7J7LPD2"/>
<dbReference type="PANTHER" id="PTHR47991">
    <property type="entry name" value="OXOGLUTARATE/IRON-DEPENDENT DIOXYGENASE"/>
    <property type="match status" value="1"/>
</dbReference>
<evidence type="ECO:0000256" key="1">
    <source>
        <dbReference type="ARBA" id="ARBA00022723"/>
    </source>
</evidence>
<gene>
    <name evidence="3" type="ORF">GIB67_023972</name>
</gene>
<dbReference type="InterPro" id="IPR027443">
    <property type="entry name" value="IPNS-like_sf"/>
</dbReference>
<dbReference type="Gene3D" id="2.60.120.330">
    <property type="entry name" value="B-lactam Antibiotic, Isopenicillin N Synthase, Chain"/>
    <property type="match status" value="1"/>
</dbReference>
<dbReference type="SUPFAM" id="SSF51197">
    <property type="entry name" value="Clavaminate synthase-like"/>
    <property type="match status" value="1"/>
</dbReference>
<keyword evidence="2" id="KW-0408">Iron</keyword>
<accession>A0A7J7LPD2</accession>
<keyword evidence="4" id="KW-1185">Reference proteome</keyword>
<dbReference type="InterPro" id="IPR050295">
    <property type="entry name" value="Plant_2OG-oxidoreductases"/>
</dbReference>
<dbReference type="OrthoDB" id="288590at2759"/>
<comment type="caution">
    <text evidence="3">The sequence shown here is derived from an EMBL/GenBank/DDBJ whole genome shotgun (WGS) entry which is preliminary data.</text>
</comment>
<name>A0A7J7LPD2_9MAGN</name>
<dbReference type="EMBL" id="JACGCM010002117">
    <property type="protein sequence ID" value="KAF6144526.1"/>
    <property type="molecule type" value="Genomic_DNA"/>
</dbReference>
<evidence type="ECO:0000313" key="4">
    <source>
        <dbReference type="Proteomes" id="UP000541444"/>
    </source>
</evidence>
<evidence type="ECO:0000313" key="3">
    <source>
        <dbReference type="EMBL" id="KAF6144526.1"/>
    </source>
</evidence>
<organism evidence="3 4">
    <name type="scientific">Kingdonia uniflora</name>
    <dbReference type="NCBI Taxonomy" id="39325"/>
    <lineage>
        <taxon>Eukaryota</taxon>
        <taxon>Viridiplantae</taxon>
        <taxon>Streptophyta</taxon>
        <taxon>Embryophyta</taxon>
        <taxon>Tracheophyta</taxon>
        <taxon>Spermatophyta</taxon>
        <taxon>Magnoliopsida</taxon>
        <taxon>Ranunculales</taxon>
        <taxon>Circaeasteraceae</taxon>
        <taxon>Kingdonia</taxon>
    </lineage>
</organism>
<evidence type="ECO:0000256" key="2">
    <source>
        <dbReference type="ARBA" id="ARBA00023004"/>
    </source>
</evidence>
<dbReference type="GO" id="GO:0046872">
    <property type="term" value="F:metal ion binding"/>
    <property type="evidence" value="ECO:0007669"/>
    <property type="project" value="UniProtKB-KW"/>
</dbReference>